<dbReference type="RefSeq" id="WP_047212895.1">
    <property type="nucleotide sequence ID" value="NZ_CP011568.3"/>
</dbReference>
<dbReference type="AlphaFoldDB" id="A0A0G3EMW6"/>
<name>A0A0G3EMW6_9BURK</name>
<feature type="transmembrane region" description="Helical" evidence="1">
    <location>
        <begin position="473"/>
        <end position="497"/>
    </location>
</feature>
<keyword evidence="1" id="KW-0812">Transmembrane</keyword>
<feature type="transmembrane region" description="Helical" evidence="1">
    <location>
        <begin position="635"/>
        <end position="657"/>
    </location>
</feature>
<dbReference type="Pfam" id="PF10136">
    <property type="entry name" value="SpecificRecomb"/>
    <property type="match status" value="1"/>
</dbReference>
<dbReference type="PATRIC" id="fig|445709.3.peg.657"/>
<evidence type="ECO:0000313" key="3">
    <source>
        <dbReference type="Proteomes" id="UP000036700"/>
    </source>
</evidence>
<keyword evidence="1" id="KW-1133">Transmembrane helix</keyword>
<dbReference type="Proteomes" id="UP000036700">
    <property type="component" value="Chromosome"/>
</dbReference>
<feature type="transmembrane region" description="Helical" evidence="1">
    <location>
        <begin position="509"/>
        <end position="531"/>
    </location>
</feature>
<keyword evidence="3" id="KW-1185">Reference proteome</keyword>
<accession>A0A0G3EMW6</accession>
<proteinExistence type="predicted"/>
<reference evidence="3" key="1">
    <citation type="submission" date="2015-06" db="EMBL/GenBank/DDBJ databases">
        <authorList>
            <person name="Lim Y.L."/>
            <person name="Ee R."/>
            <person name="Yong D."/>
            <person name="How K.Y."/>
            <person name="Yin W.F."/>
            <person name="Chan K.G."/>
        </authorList>
    </citation>
    <scope>NUCLEOTIDE SEQUENCE [LARGE SCALE GENOMIC DNA]</scope>
    <source>
        <strain evidence="3">DSM 25325</strain>
    </source>
</reference>
<keyword evidence="1" id="KW-0472">Membrane</keyword>
<dbReference type="EMBL" id="CP011568">
    <property type="protein sequence ID" value="AKJ67359.1"/>
    <property type="molecule type" value="Genomic_DNA"/>
</dbReference>
<feature type="transmembrane region" description="Helical" evidence="1">
    <location>
        <begin position="585"/>
        <end position="603"/>
    </location>
</feature>
<evidence type="ECO:0000313" key="2">
    <source>
        <dbReference type="EMBL" id="AKJ67359.1"/>
    </source>
</evidence>
<organism evidence="2 3">
    <name type="scientific">Pandoraea thiooxydans</name>
    <dbReference type="NCBI Taxonomy" id="445709"/>
    <lineage>
        <taxon>Bacteria</taxon>
        <taxon>Pseudomonadati</taxon>
        <taxon>Pseudomonadota</taxon>
        <taxon>Betaproteobacteria</taxon>
        <taxon>Burkholderiales</taxon>
        <taxon>Burkholderiaceae</taxon>
        <taxon>Pandoraea</taxon>
    </lineage>
</organism>
<gene>
    <name evidence="2" type="ORF">ABW99_03045</name>
</gene>
<dbReference type="KEGG" id="ptx:ABW99_03045"/>
<dbReference type="OrthoDB" id="5688397at2"/>
<feature type="transmembrane region" description="Helical" evidence="1">
    <location>
        <begin position="377"/>
        <end position="398"/>
    </location>
</feature>
<feature type="transmembrane region" description="Helical" evidence="1">
    <location>
        <begin position="610"/>
        <end position="629"/>
    </location>
</feature>
<evidence type="ECO:0000256" key="1">
    <source>
        <dbReference type="SAM" id="Phobius"/>
    </source>
</evidence>
<dbReference type="InterPro" id="IPR011385">
    <property type="entry name" value="Site-sp_rcmbase"/>
</dbReference>
<dbReference type="PIRSF" id="PIRSF015380">
    <property type="entry name" value="Site-sp_rcmb"/>
    <property type="match status" value="1"/>
</dbReference>
<feature type="transmembrane region" description="Helical" evidence="1">
    <location>
        <begin position="410"/>
        <end position="430"/>
    </location>
</feature>
<sequence>MLLTLRTYWRKWRVSRHAGQQLDALLAHADPTAPLGVRNQWLIELAHWLHRGGSLPDELRHDAVEATGKGATFPPHTRLRYLLQMLERNPAWRLAVARTLRSIIHESDAMSLLCDTGMPVRSGFWGALVERLETHLIPPPPTRRDLGALFTLMFNSADDAEWVVELPDDLRIALADLLQFEVTGDECDWNRFAQDLMAAMHNLVSQIGSTGLSYAVRTRLAEVRTTELPFYRLSRAMQAVEDAAQDFGSGAPPSQRLLQQVNYFRLVLDDCRRAIGEVYAHLDDNGVSVEIVFQVERMRTRIRRLERLLEAWLATGNDALQARISLLADLIRANRASQSVASLARTSFGLLARKVVERSAETGEHYIAKDRPAYLSMLKMAAGGGLVTVATVYLKFFIVGAHLQPMVEGLLAGLNYAASFLLMHFCHFTLATKQPAMTAPAIAGKLDGVHTPEGMAAFVDEVIALVRTQAAAIFGNLALVFPGCLLIQWLAASALGVDLISPAKASATLTSFSLLGWTPIYAALTGVLLWFSSVLSGWADNWFAFHRLGDVLAYNRRLRFVFGDRGAARLAAFCREHVSGVVGNAGLGLMLGLVPAIFTAFALPFEVRHVTLSIGAIAAALGVLGPQALDMRALWLAVSGITSMAILNVGVSFMLAFQMALRSRSLRPVDRRQIHRAIWRAVWRNPLCLIFPIAPKAKINPE</sequence>
<protein>
    <submittedName>
        <fullName evidence="2">Recombinase</fullName>
    </submittedName>
</protein>
<dbReference type="STRING" id="445709.ABW99_03045"/>